<sequence length="35" mass="4362">MFSTLNLYLECSIDNYKCLHTSYLKYKLFRFKIKH</sequence>
<gene>
    <name evidence="1" type="ORF">C802_00382</name>
</gene>
<keyword evidence="2" id="KW-1185">Reference proteome</keyword>
<reference evidence="1 2" key="1">
    <citation type="submission" date="2013-04" db="EMBL/GenBank/DDBJ databases">
        <title>The Genome Sequence of Bacteroides massiliensis dnLKV3.</title>
        <authorList>
            <consortium name="The Broad Institute Genomics Platform"/>
            <consortium name="The Broad Institute Genome Sequencing Center for Infectious Disease"/>
            <person name="Earl A."/>
            <person name="Xavier R."/>
            <person name="Kuhn K."/>
            <person name="Stappenbeck T."/>
            <person name="Walker B."/>
            <person name="Young S."/>
            <person name="Zeng Q."/>
            <person name="Gargeya S."/>
            <person name="Fitzgerald M."/>
            <person name="Haas B."/>
            <person name="Abouelleil A."/>
            <person name="Allen A.W."/>
            <person name="Alvarado L."/>
            <person name="Arachchi H.M."/>
            <person name="Berlin A.M."/>
            <person name="Chapman S.B."/>
            <person name="Gainer-Dewar J."/>
            <person name="Goldberg J."/>
            <person name="Griggs A."/>
            <person name="Gujja S."/>
            <person name="Hansen M."/>
            <person name="Howarth C."/>
            <person name="Imamovic A."/>
            <person name="Ireland A."/>
            <person name="Larimer J."/>
            <person name="McCowan C."/>
            <person name="Murphy C."/>
            <person name="Pearson M."/>
            <person name="Poon T.W."/>
            <person name="Priest M."/>
            <person name="Roberts A."/>
            <person name="Saif S."/>
            <person name="Shea T."/>
            <person name="Sisk P."/>
            <person name="Sykes S."/>
            <person name="Wortman J."/>
            <person name="Nusbaum C."/>
            <person name="Birren B."/>
        </authorList>
    </citation>
    <scope>NUCLEOTIDE SEQUENCE [LARGE SCALE GENOMIC DNA]</scope>
    <source>
        <strain evidence="2">dnLKV3</strain>
    </source>
</reference>
<comment type="caution">
    <text evidence="1">The sequence shown here is derived from an EMBL/GenBank/DDBJ whole genome shotgun (WGS) entry which is preliminary data.</text>
</comment>
<name>R9ICR5_9BACT</name>
<evidence type="ECO:0000313" key="1">
    <source>
        <dbReference type="EMBL" id="EOS16168.1"/>
    </source>
</evidence>
<dbReference type="AlphaFoldDB" id="R9ICR5"/>
<dbReference type="EMBL" id="ASSP01000004">
    <property type="protein sequence ID" value="EOS16168.1"/>
    <property type="molecule type" value="Genomic_DNA"/>
</dbReference>
<dbReference type="Proteomes" id="UP000014200">
    <property type="component" value="Unassembled WGS sequence"/>
</dbReference>
<organism evidence="1 2">
    <name type="scientific">Phocaeicola sartorii</name>
    <dbReference type="NCBI Taxonomy" id="671267"/>
    <lineage>
        <taxon>Bacteria</taxon>
        <taxon>Pseudomonadati</taxon>
        <taxon>Bacteroidota</taxon>
        <taxon>Bacteroidia</taxon>
        <taxon>Bacteroidales</taxon>
        <taxon>Bacteroidaceae</taxon>
        <taxon>Phocaeicola</taxon>
    </lineage>
</organism>
<evidence type="ECO:0000313" key="2">
    <source>
        <dbReference type="Proteomes" id="UP000014200"/>
    </source>
</evidence>
<proteinExistence type="predicted"/>
<accession>R9ICR5</accession>
<protein>
    <submittedName>
        <fullName evidence="1">Uncharacterized protein</fullName>
    </submittedName>
</protein>
<dbReference type="HOGENOM" id="CLU_3363213_0_0_10"/>